<accession>A0A833JQD3</accession>
<evidence type="ECO:0000313" key="2">
    <source>
        <dbReference type="Proteomes" id="UP000469950"/>
    </source>
</evidence>
<evidence type="ECO:0008006" key="3">
    <source>
        <dbReference type="Google" id="ProtNLM"/>
    </source>
</evidence>
<gene>
    <name evidence="1" type="ORF">F6453_1400</name>
</gene>
<dbReference type="AlphaFoldDB" id="A0A833JQD3"/>
<dbReference type="Proteomes" id="UP000469950">
    <property type="component" value="Unassembled WGS sequence"/>
</dbReference>
<dbReference type="Gene3D" id="3.15.30.10">
    <property type="entry name" value="putative capsid protein of prophage domain like"/>
    <property type="match status" value="1"/>
</dbReference>
<dbReference type="RefSeq" id="WP_153740390.1">
    <property type="nucleotide sequence ID" value="NZ_WBMP01000005.1"/>
</dbReference>
<dbReference type="InterPro" id="IPR005564">
    <property type="entry name" value="Major_capsid_GpE"/>
</dbReference>
<sequence>MEYTPYSTHEMLGVIRKVPAPSNFWLNLLFRQQVNFQTQFIDFDQIDRGRRLAPFVAPTVQGKPMKSEGYNTRRFAPAYIKPKHVVDPERLITRRAGEPYTGGQSLASRRDAIVGDIIVEQRDMINRRWEVMAAQAAINGAVTVEGEDYPTQTVDFGRDPNNTVTLSGTDLWSDTANSDPYKDMETWSLNMARAGGYPVTDWVMGTGAWEALINHPKTEKQLNTDVKNSSQIMLDLGISQADENGAIIQLKGTLGSGIRVWVYSDIYEDEDGNQVEIMDQNAVVGVNPAGVQGVRCFGAIMDARAGYQALEIFPKTWMNEDPSVEYAMSQSAPLMVPRRPNATFKATVVA</sequence>
<proteinExistence type="inferred from homology"/>
<organism evidence="1 2">
    <name type="scientific">Marinobacter nauticus</name>
    <name type="common">Marinobacter hydrocarbonoclasticus</name>
    <name type="synonym">Marinobacter aquaeolei</name>
    <dbReference type="NCBI Taxonomy" id="2743"/>
    <lineage>
        <taxon>Bacteria</taxon>
        <taxon>Pseudomonadati</taxon>
        <taxon>Pseudomonadota</taxon>
        <taxon>Gammaproteobacteria</taxon>
        <taxon>Pseudomonadales</taxon>
        <taxon>Marinobacteraceae</taxon>
        <taxon>Marinobacter</taxon>
    </lineage>
</organism>
<comment type="caution">
    <text evidence="1">The sequence shown here is derived from an EMBL/GenBank/DDBJ whole genome shotgun (WGS) entry which is preliminary data.</text>
</comment>
<dbReference type="Pfam" id="PF03864">
    <property type="entry name" value="Phage_cap_E"/>
    <property type="match status" value="1"/>
</dbReference>
<protein>
    <recommendedName>
        <fullName evidence="3">Major capsid protein</fullName>
    </recommendedName>
</protein>
<name>A0A833JQD3_MARNT</name>
<dbReference type="Gene3D" id="3.30.1930.10">
    <property type="entry name" value="capsid protein of prophage domain"/>
    <property type="match status" value="1"/>
</dbReference>
<evidence type="ECO:0000313" key="1">
    <source>
        <dbReference type="EMBL" id="KAE8546154.1"/>
    </source>
</evidence>
<dbReference type="HAMAP" id="MF_04133">
    <property type="entry name" value="CAPSID_LAMBDA"/>
    <property type="match status" value="1"/>
</dbReference>
<dbReference type="EMBL" id="WBMP01000005">
    <property type="protein sequence ID" value="KAE8546154.1"/>
    <property type="molecule type" value="Genomic_DNA"/>
</dbReference>
<reference evidence="1 2" key="1">
    <citation type="submission" date="2019-10" db="EMBL/GenBank/DDBJ databases">
        <title>Draft genome sequence of Marinobacter hydrocarbonoclasticus NCT7M from the microbiome of the marine copepod.</title>
        <authorList>
            <person name="Nuttall R."/>
            <person name="Sharma G."/>
            <person name="Moisander P."/>
        </authorList>
    </citation>
    <scope>NUCLEOTIDE SEQUENCE [LARGE SCALE GENOMIC DNA]</scope>
    <source>
        <strain evidence="1 2">NCT7M</strain>
    </source>
</reference>